<accession>A0AAJ1QWR5</accession>
<evidence type="ECO:0000313" key="2">
    <source>
        <dbReference type="Proteomes" id="UP001228636"/>
    </source>
</evidence>
<dbReference type="AlphaFoldDB" id="A0AAJ1QWR5"/>
<dbReference type="EMBL" id="JAUFQH010000005">
    <property type="protein sequence ID" value="MDN3619400.1"/>
    <property type="molecule type" value="Genomic_DNA"/>
</dbReference>
<proteinExistence type="predicted"/>
<comment type="caution">
    <text evidence="1">The sequence shown here is derived from an EMBL/GenBank/DDBJ whole genome shotgun (WGS) entry which is preliminary data.</text>
</comment>
<name>A0AAJ1QWR5_9FLAO</name>
<dbReference type="RefSeq" id="WP_261973794.1">
    <property type="nucleotide sequence ID" value="NZ_CP103460.1"/>
</dbReference>
<evidence type="ECO:0000313" key="1">
    <source>
        <dbReference type="EMBL" id="MDN3619400.1"/>
    </source>
</evidence>
<protein>
    <submittedName>
        <fullName evidence="1">Uncharacterized protein</fullName>
    </submittedName>
</protein>
<dbReference type="Proteomes" id="UP001228636">
    <property type="component" value="Unassembled WGS sequence"/>
</dbReference>
<organism evidence="1 2">
    <name type="scientific">Polaribacter sejongensis</name>
    <dbReference type="NCBI Taxonomy" id="985043"/>
    <lineage>
        <taxon>Bacteria</taxon>
        <taxon>Pseudomonadati</taxon>
        <taxon>Bacteroidota</taxon>
        <taxon>Flavobacteriia</taxon>
        <taxon>Flavobacteriales</taxon>
        <taxon>Flavobacteriaceae</taxon>
    </lineage>
</organism>
<gene>
    <name evidence="1" type="ORF">QWY81_08045</name>
</gene>
<sequence length="319" mass="36987">MKIDSHRLEINETCNPEYIEAIKKYWVLENNKFINKSTVLGKPFGFSAYEFGNMVKAESKLFIEVKCDTCPNIESKQVKSQSNFITIKSNLCDTKTRLVNCAKCKAKIETQKLEELEIQNEIRIEKQKFAIKNQTWLNLTPFQLNALHCIIQNKGISKLFTKFNNTPNNNIWSAIYTLRNLNLIVLHYKEDNSHVIRTSFLPELESLLPTVNRLVKSKPKATYNSTSKELKIKLTKNNNVKNRDSPIYSGVLNFEEDVHIEKGTQYTFGVWKLEFDNLYFTLIPTDSIYKAPSQQSTSSQPKHLKDAIQDFFNSSKFDF</sequence>
<reference evidence="1 2" key="1">
    <citation type="journal article" date="2014" name="Int. J. Syst. Evol. Microbiol.">
        <title>Complete genome sequence of Corynebacterium casei LMG S-19264T (=DSM 44701T), isolated from a smear-ripened cheese.</title>
        <authorList>
            <consortium name="US DOE Joint Genome Institute (JGI-PGF)"/>
            <person name="Walter F."/>
            <person name="Albersmeier A."/>
            <person name="Kalinowski J."/>
            <person name="Ruckert C."/>
        </authorList>
    </citation>
    <scope>NUCLEOTIDE SEQUENCE [LARGE SCALE GENOMIC DNA]</scope>
    <source>
        <strain evidence="1 2">CECT 8670</strain>
    </source>
</reference>